<proteinExistence type="predicted"/>
<dbReference type="Gene3D" id="3.80.10.10">
    <property type="entry name" value="Ribonuclease Inhibitor"/>
    <property type="match status" value="1"/>
</dbReference>
<evidence type="ECO:0008006" key="5">
    <source>
        <dbReference type="Google" id="ProtNLM"/>
    </source>
</evidence>
<dbReference type="GO" id="GO:0005737">
    <property type="term" value="C:cytoplasm"/>
    <property type="evidence" value="ECO:0007669"/>
    <property type="project" value="TreeGrafter"/>
</dbReference>
<gene>
    <name evidence="3" type="ORF">COT97_00505</name>
</gene>
<dbReference type="InterPro" id="IPR025875">
    <property type="entry name" value="Leu-rich_rpt_4"/>
</dbReference>
<dbReference type="Proteomes" id="UP000229901">
    <property type="component" value="Unassembled WGS sequence"/>
</dbReference>
<dbReference type="PANTHER" id="PTHR48051">
    <property type="match status" value="1"/>
</dbReference>
<dbReference type="InterPro" id="IPR050216">
    <property type="entry name" value="LRR_domain-containing"/>
</dbReference>
<dbReference type="PROSITE" id="PS51450">
    <property type="entry name" value="LRR"/>
    <property type="match status" value="1"/>
</dbReference>
<evidence type="ECO:0000256" key="1">
    <source>
        <dbReference type="ARBA" id="ARBA00022614"/>
    </source>
</evidence>
<dbReference type="PRINTS" id="PR00019">
    <property type="entry name" value="LEURICHRPT"/>
</dbReference>
<organism evidence="3 4">
    <name type="scientific">Candidatus Falkowbacteria bacterium CG10_big_fil_rev_8_21_14_0_10_39_11</name>
    <dbReference type="NCBI Taxonomy" id="1974565"/>
    <lineage>
        <taxon>Bacteria</taxon>
        <taxon>Candidatus Falkowiibacteriota</taxon>
    </lineage>
</organism>
<dbReference type="InterPro" id="IPR001611">
    <property type="entry name" value="Leu-rich_rpt"/>
</dbReference>
<dbReference type="InterPro" id="IPR003591">
    <property type="entry name" value="Leu-rich_rpt_typical-subtyp"/>
</dbReference>
<dbReference type="PANTHER" id="PTHR48051:SF1">
    <property type="entry name" value="RAS SUPPRESSOR PROTEIN 1"/>
    <property type="match status" value="1"/>
</dbReference>
<name>A0A2H0V8B8_9BACT</name>
<comment type="caution">
    <text evidence="3">The sequence shown here is derived from an EMBL/GenBank/DDBJ whole genome shotgun (WGS) entry which is preliminary data.</text>
</comment>
<evidence type="ECO:0000313" key="4">
    <source>
        <dbReference type="Proteomes" id="UP000229901"/>
    </source>
</evidence>
<dbReference type="AlphaFoldDB" id="A0A2H0V8B8"/>
<evidence type="ECO:0000313" key="3">
    <source>
        <dbReference type="EMBL" id="PIR94619.1"/>
    </source>
</evidence>
<keyword evidence="2" id="KW-0677">Repeat</keyword>
<dbReference type="EMBL" id="PFAP01000002">
    <property type="protein sequence ID" value="PIR94619.1"/>
    <property type="molecule type" value="Genomic_DNA"/>
</dbReference>
<dbReference type="SMART" id="SM00369">
    <property type="entry name" value="LRR_TYP"/>
    <property type="match status" value="1"/>
</dbReference>
<dbReference type="Pfam" id="PF12799">
    <property type="entry name" value="LRR_4"/>
    <property type="match status" value="1"/>
</dbReference>
<protein>
    <recommendedName>
        <fullName evidence="5">Leucine-rich repeat domain-containing protein</fullName>
    </recommendedName>
</protein>
<reference evidence="4" key="1">
    <citation type="submission" date="2017-09" db="EMBL/GenBank/DDBJ databases">
        <title>Depth-based differentiation of microbial function through sediment-hosted aquifers and enrichment of novel symbionts in the deep terrestrial subsurface.</title>
        <authorList>
            <person name="Probst A.J."/>
            <person name="Ladd B."/>
            <person name="Jarett J.K."/>
            <person name="Geller-Mcgrath D.E."/>
            <person name="Sieber C.M.K."/>
            <person name="Emerson J.B."/>
            <person name="Anantharaman K."/>
            <person name="Thomas B.C."/>
            <person name="Malmstrom R."/>
            <person name="Stieglmeier M."/>
            <person name="Klingl A."/>
            <person name="Woyke T."/>
            <person name="Ryan C.M."/>
            <person name="Banfield J.F."/>
        </authorList>
    </citation>
    <scope>NUCLEOTIDE SEQUENCE [LARGE SCALE GENOMIC DNA]</scope>
</reference>
<accession>A0A2H0V8B8</accession>
<sequence>MTGVPAEIGQLKNLQVLDLSNNQLTGLPLELGNLSDLKALHLSGNNYSTYDLDLIKKQLPSDVQQFCNNLL</sequence>
<dbReference type="InterPro" id="IPR032675">
    <property type="entry name" value="LRR_dom_sf"/>
</dbReference>
<dbReference type="SUPFAM" id="SSF52075">
    <property type="entry name" value="Outer arm dynein light chain 1"/>
    <property type="match status" value="1"/>
</dbReference>
<keyword evidence="1" id="KW-0433">Leucine-rich repeat</keyword>
<evidence type="ECO:0000256" key="2">
    <source>
        <dbReference type="ARBA" id="ARBA00022737"/>
    </source>
</evidence>